<dbReference type="InterPro" id="IPR012340">
    <property type="entry name" value="NA-bd_OB-fold"/>
</dbReference>
<dbReference type="PANTHER" id="PTHR11586">
    <property type="entry name" value="TRNA-AMINOACYLATION COFACTOR ARC1 FAMILY MEMBER"/>
    <property type="match status" value="1"/>
</dbReference>
<protein>
    <recommendedName>
        <fullName evidence="5">tRNA-binding domain-containing protein</fullName>
    </recommendedName>
</protein>
<dbReference type="Gene3D" id="2.40.50.140">
    <property type="entry name" value="Nucleic acid-binding proteins"/>
    <property type="match status" value="1"/>
</dbReference>
<comment type="caution">
    <text evidence="6">The sequence shown here is derived from an EMBL/GenBank/DDBJ whole genome shotgun (WGS) entry which is preliminary data.</text>
</comment>
<accession>A0A835XZS5</accession>
<dbReference type="GO" id="GO:0000049">
    <property type="term" value="F:tRNA binding"/>
    <property type="evidence" value="ECO:0007669"/>
    <property type="project" value="UniProtKB-UniRule"/>
</dbReference>
<evidence type="ECO:0000256" key="1">
    <source>
        <dbReference type="ARBA" id="ARBA00022555"/>
    </source>
</evidence>
<evidence type="ECO:0000313" key="7">
    <source>
        <dbReference type="Proteomes" id="UP000612055"/>
    </source>
</evidence>
<evidence type="ECO:0000256" key="3">
    <source>
        <dbReference type="PROSITE-ProRule" id="PRU00209"/>
    </source>
</evidence>
<dbReference type="AlphaFoldDB" id="A0A835XZS5"/>
<dbReference type="InterPro" id="IPR051270">
    <property type="entry name" value="Tyrosine-tRNA_ligase_regulator"/>
</dbReference>
<keyword evidence="7" id="KW-1185">Reference proteome</keyword>
<keyword evidence="2 3" id="KW-0694">RNA-binding</keyword>
<dbReference type="PANTHER" id="PTHR11586:SF47">
    <property type="entry name" value="NUCLEIC ACID-BINDING, OB-FOLD-LIKE PROTEIN"/>
    <property type="match status" value="1"/>
</dbReference>
<name>A0A835XZS5_9CHLO</name>
<organism evidence="6 7">
    <name type="scientific">Edaphochlamys debaryana</name>
    <dbReference type="NCBI Taxonomy" id="47281"/>
    <lineage>
        <taxon>Eukaryota</taxon>
        <taxon>Viridiplantae</taxon>
        <taxon>Chlorophyta</taxon>
        <taxon>core chlorophytes</taxon>
        <taxon>Chlorophyceae</taxon>
        <taxon>CS clade</taxon>
        <taxon>Chlamydomonadales</taxon>
        <taxon>Chlamydomonadales incertae sedis</taxon>
        <taxon>Edaphochlamys</taxon>
    </lineage>
</organism>
<dbReference type="EMBL" id="JAEHOE010000040">
    <property type="protein sequence ID" value="KAG2493035.1"/>
    <property type="molecule type" value="Genomic_DNA"/>
</dbReference>
<dbReference type="Proteomes" id="UP000612055">
    <property type="component" value="Unassembled WGS sequence"/>
</dbReference>
<evidence type="ECO:0000259" key="5">
    <source>
        <dbReference type="PROSITE" id="PS50886"/>
    </source>
</evidence>
<sequence length="250" mass="26729">MASQLNSVRRTAGARQSRRADTLPFTAYRAATRPAFGQTATPYGQALQALKLQEQHLRTICRAAEAAPAPAPAPAASADEPAADPATMDIRIGKIVKVEQHPDADSLYVEQIDVGEPEPRTIVSGLVKFVPLAEMQDRKVIVLCNLKPRNMRGIKSNGMVLCASNDAHDVVEPLAPPAEAPVGERVWFGEDGKGQAAAAEPNRVQKKKLWEAVQPLLKTDADATARFRDAVMLTSAGPVRAVSLKGANIA</sequence>
<dbReference type="OrthoDB" id="19141at2759"/>
<dbReference type="Pfam" id="PF01588">
    <property type="entry name" value="tRNA_bind"/>
    <property type="match status" value="1"/>
</dbReference>
<dbReference type="PROSITE" id="PS50886">
    <property type="entry name" value="TRBD"/>
    <property type="match status" value="1"/>
</dbReference>
<proteinExistence type="predicted"/>
<dbReference type="InterPro" id="IPR002547">
    <property type="entry name" value="tRNA-bd_dom"/>
</dbReference>
<dbReference type="SUPFAM" id="SSF50249">
    <property type="entry name" value="Nucleic acid-binding proteins"/>
    <property type="match status" value="1"/>
</dbReference>
<reference evidence="6" key="1">
    <citation type="journal article" date="2020" name="bioRxiv">
        <title>Comparative genomics of Chlamydomonas.</title>
        <authorList>
            <person name="Craig R.J."/>
            <person name="Hasan A.R."/>
            <person name="Ness R.W."/>
            <person name="Keightley P.D."/>
        </authorList>
    </citation>
    <scope>NUCLEOTIDE SEQUENCE</scope>
    <source>
        <strain evidence="6">CCAP 11/70</strain>
    </source>
</reference>
<feature type="region of interest" description="Disordered" evidence="4">
    <location>
        <begin position="1"/>
        <end position="20"/>
    </location>
</feature>
<dbReference type="CDD" id="cd02799">
    <property type="entry name" value="tRNA_bind_EMAP-II_like"/>
    <property type="match status" value="1"/>
</dbReference>
<evidence type="ECO:0000256" key="4">
    <source>
        <dbReference type="SAM" id="MobiDB-lite"/>
    </source>
</evidence>
<feature type="domain" description="TRNA-binding" evidence="5">
    <location>
        <begin position="84"/>
        <end position="187"/>
    </location>
</feature>
<evidence type="ECO:0000256" key="2">
    <source>
        <dbReference type="ARBA" id="ARBA00022884"/>
    </source>
</evidence>
<keyword evidence="1 3" id="KW-0820">tRNA-binding</keyword>
<evidence type="ECO:0000313" key="6">
    <source>
        <dbReference type="EMBL" id="KAG2493035.1"/>
    </source>
</evidence>
<dbReference type="FunFam" id="2.40.50.140:FF:000225">
    <property type="entry name" value="tyrosine--tRNA ligase, cytoplasmic"/>
    <property type="match status" value="1"/>
</dbReference>
<gene>
    <name evidence="6" type="ORF">HYH03_008698</name>
</gene>